<dbReference type="RefSeq" id="XP_013958779.1">
    <property type="nucleotide sequence ID" value="XM_014103304.1"/>
</dbReference>
<dbReference type="Gene3D" id="3.40.50.1820">
    <property type="entry name" value="alpha/beta hydrolase"/>
    <property type="match status" value="1"/>
</dbReference>
<keyword evidence="1" id="KW-0378">Hydrolase</keyword>
<proteinExistence type="inferred from homology"/>
<dbReference type="GO" id="GO:0016787">
    <property type="term" value="F:hydrolase activity"/>
    <property type="evidence" value="ECO:0007669"/>
    <property type="project" value="UniProtKB-KW"/>
</dbReference>
<dbReference type="InterPro" id="IPR029058">
    <property type="entry name" value="AB_hydrolase_fold"/>
</dbReference>
<dbReference type="EMBL" id="ABDF02000004">
    <property type="protein sequence ID" value="EHK24576.1"/>
    <property type="molecule type" value="Genomic_DNA"/>
</dbReference>
<reference evidence="4 5" key="1">
    <citation type="journal article" date="2011" name="Genome Biol.">
        <title>Comparative genome sequence analysis underscores mycoparasitism as the ancestral life style of Trichoderma.</title>
        <authorList>
            <person name="Kubicek C.P."/>
            <person name="Herrera-Estrella A."/>
            <person name="Seidl-Seiboth V."/>
            <person name="Martinez D.A."/>
            <person name="Druzhinina I.S."/>
            <person name="Thon M."/>
            <person name="Zeilinger S."/>
            <person name="Casas-Flores S."/>
            <person name="Horwitz B.A."/>
            <person name="Mukherjee P.K."/>
            <person name="Mukherjee M."/>
            <person name="Kredics L."/>
            <person name="Alcaraz L.D."/>
            <person name="Aerts A."/>
            <person name="Antal Z."/>
            <person name="Atanasova L."/>
            <person name="Cervantes-Badillo M.G."/>
            <person name="Challacombe J."/>
            <person name="Chertkov O."/>
            <person name="McCluskey K."/>
            <person name="Coulpier F."/>
            <person name="Deshpande N."/>
            <person name="von Doehren H."/>
            <person name="Ebbole D.J."/>
            <person name="Esquivel-Naranjo E.U."/>
            <person name="Fekete E."/>
            <person name="Flipphi M."/>
            <person name="Glaser F."/>
            <person name="Gomez-Rodriguez E.Y."/>
            <person name="Gruber S."/>
            <person name="Han C."/>
            <person name="Henrissat B."/>
            <person name="Hermosa R."/>
            <person name="Hernandez-Onate M."/>
            <person name="Karaffa L."/>
            <person name="Kosti I."/>
            <person name="Le Crom S."/>
            <person name="Lindquist E."/>
            <person name="Lucas S."/>
            <person name="Luebeck M."/>
            <person name="Luebeck P.S."/>
            <person name="Margeot A."/>
            <person name="Metz B."/>
            <person name="Misra M."/>
            <person name="Nevalainen H."/>
            <person name="Omann M."/>
            <person name="Packer N."/>
            <person name="Perrone G."/>
            <person name="Uresti-Rivera E.E."/>
            <person name="Salamov A."/>
            <person name="Schmoll M."/>
            <person name="Seiboth B."/>
            <person name="Shapiro H."/>
            <person name="Sukno S."/>
            <person name="Tamayo-Ramos J.A."/>
            <person name="Tisch D."/>
            <person name="Wiest A."/>
            <person name="Wilkinson H.H."/>
            <person name="Zhang M."/>
            <person name="Coutinho P.M."/>
            <person name="Kenerley C.M."/>
            <person name="Monte E."/>
            <person name="Baker S.E."/>
            <person name="Grigoriev I.V."/>
        </authorList>
    </citation>
    <scope>NUCLEOTIDE SEQUENCE [LARGE SCALE GENOMIC DNA]</scope>
    <source>
        <strain evidence="5">Gv29-8 / FGSC 10586</strain>
    </source>
</reference>
<dbReference type="OMA" id="YQIPMLV"/>
<accession>G9MMK8</accession>
<dbReference type="VEuPathDB" id="FungiDB:TRIVIDRAFT_30486"/>
<dbReference type="InterPro" id="IPR000639">
    <property type="entry name" value="Epox_hydrolase-like"/>
</dbReference>
<dbReference type="PRINTS" id="PR00412">
    <property type="entry name" value="EPOXHYDRLASE"/>
</dbReference>
<dbReference type="eggNOG" id="KOG4178">
    <property type="taxonomic scope" value="Eukaryota"/>
</dbReference>
<feature type="domain" description="AB hydrolase-1" evidence="3">
    <location>
        <begin position="39"/>
        <end position="316"/>
    </location>
</feature>
<evidence type="ECO:0000256" key="1">
    <source>
        <dbReference type="ARBA" id="ARBA00022801"/>
    </source>
</evidence>
<dbReference type="HOGENOM" id="CLU_020336_7_5_1"/>
<dbReference type="OrthoDB" id="408373at2759"/>
<keyword evidence="5" id="KW-1185">Reference proteome</keyword>
<dbReference type="InterPro" id="IPR000073">
    <property type="entry name" value="AB_hydrolase_1"/>
</dbReference>
<dbReference type="SUPFAM" id="SSF53474">
    <property type="entry name" value="alpha/beta-Hydrolases"/>
    <property type="match status" value="1"/>
</dbReference>
<organism evidence="4 5">
    <name type="scientific">Hypocrea virens (strain Gv29-8 / FGSC 10586)</name>
    <name type="common">Gliocladium virens</name>
    <name type="synonym">Trichoderma virens</name>
    <dbReference type="NCBI Taxonomy" id="413071"/>
    <lineage>
        <taxon>Eukaryota</taxon>
        <taxon>Fungi</taxon>
        <taxon>Dikarya</taxon>
        <taxon>Ascomycota</taxon>
        <taxon>Pezizomycotina</taxon>
        <taxon>Sordariomycetes</taxon>
        <taxon>Hypocreomycetidae</taxon>
        <taxon>Hypocreales</taxon>
        <taxon>Hypocreaceae</taxon>
        <taxon>Trichoderma</taxon>
    </lineage>
</organism>
<evidence type="ECO:0000313" key="4">
    <source>
        <dbReference type="EMBL" id="EHK24576.1"/>
    </source>
</evidence>
<evidence type="ECO:0000259" key="3">
    <source>
        <dbReference type="Pfam" id="PF00561"/>
    </source>
</evidence>
<dbReference type="PANTHER" id="PTHR43329">
    <property type="entry name" value="EPOXIDE HYDROLASE"/>
    <property type="match status" value="1"/>
</dbReference>
<evidence type="ECO:0000256" key="2">
    <source>
        <dbReference type="ARBA" id="ARBA00038334"/>
    </source>
</evidence>
<dbReference type="Proteomes" id="UP000007115">
    <property type="component" value="Unassembled WGS sequence"/>
</dbReference>
<protein>
    <recommendedName>
        <fullName evidence="3">AB hydrolase-1 domain-containing protein</fullName>
    </recommendedName>
</protein>
<dbReference type="AlphaFoldDB" id="G9MMK8"/>
<evidence type="ECO:0000313" key="5">
    <source>
        <dbReference type="Proteomes" id="UP000007115"/>
    </source>
</evidence>
<dbReference type="GeneID" id="25792885"/>
<dbReference type="Pfam" id="PF00561">
    <property type="entry name" value="Abhydrolase_1"/>
    <property type="match status" value="1"/>
</dbReference>
<comment type="caution">
    <text evidence="4">The sequence shown here is derived from an EMBL/GenBank/DDBJ whole genome shotgun (WGS) entry which is preliminary data.</text>
</comment>
<dbReference type="InParanoid" id="G9MMK8"/>
<dbReference type="STRING" id="413071.G9MMK8"/>
<sequence>MDTSKLKPHDPRVKYETKLVRGKTYSYILGEPEGPKVDTIVLVHGWPDLAFGWRHQIPYLMSLGYQVVAPNMLGYAGTDAPEDLKHYSYKSVSDDLAELARHFVGQDGQIVLGGHDWGGAVVWRTAFYHPKLVKAVFSVCTPAAPMTTEYTPLEVIIGAGRLQNFKYQLQLKETFVQDHVTGKDKLRQFFKAIYYGQGPNREVAFNMEHGLIIENLDLIQDPPLLDAAELEYYVEQYSLQKAPELRGPLNWYRTREINAKEEIALGKTNPPRKLEQPALFIAASKDTALPPAMSQGMEAGFKDLTRGEVDATHWALTQAGPEVNELISNWLTKVNSAPKL</sequence>
<comment type="similarity">
    <text evidence="2">Belongs to the AB hydrolase superfamily. Epoxide hydrolase family.</text>
</comment>
<gene>
    <name evidence="4" type="ORF">TRIVIDRAFT_30486</name>
</gene>
<name>G9MMK8_HYPVG</name>